<reference evidence="1" key="2">
    <citation type="submission" date="2020-06" db="EMBL/GenBank/DDBJ databases">
        <authorList>
            <person name="Sheffer M."/>
        </authorList>
    </citation>
    <scope>NUCLEOTIDE SEQUENCE</scope>
</reference>
<dbReference type="EMBL" id="JABXBU010000015">
    <property type="protein sequence ID" value="KAF8787495.1"/>
    <property type="molecule type" value="Genomic_DNA"/>
</dbReference>
<reference evidence="1" key="1">
    <citation type="journal article" date="2020" name="bioRxiv">
        <title>Chromosome-level reference genome of the European wasp spider Argiope bruennichi: a resource for studies on range expansion and evolutionary adaptation.</title>
        <authorList>
            <person name="Sheffer M.M."/>
            <person name="Hoppe A."/>
            <person name="Krehenwinkel H."/>
            <person name="Uhl G."/>
            <person name="Kuss A.W."/>
            <person name="Jensen L."/>
            <person name="Jensen C."/>
            <person name="Gillespie R.G."/>
            <person name="Hoff K.J."/>
            <person name="Prost S."/>
        </authorList>
    </citation>
    <scope>NUCLEOTIDE SEQUENCE</scope>
</reference>
<protein>
    <submittedName>
        <fullName evidence="1">Uncharacterized protein</fullName>
    </submittedName>
</protein>
<gene>
    <name evidence="1" type="ORF">HNY73_009086</name>
</gene>
<sequence length="130" mass="14774">MPLNWKTLLPRQASEVDKWGPATPRKDKARSHRLEALLYPVAKMSGSKSFQTKLLSLSIPRVTSGVPWLPVSLCFHSLGSPFFLLLEHGPLNVRFVFLWATITQTLATDVENWKRELLSMGFCEARGMEY</sequence>
<dbReference type="Proteomes" id="UP000807504">
    <property type="component" value="Unassembled WGS sequence"/>
</dbReference>
<keyword evidence="2" id="KW-1185">Reference proteome</keyword>
<name>A0A8T0FB55_ARGBR</name>
<comment type="caution">
    <text evidence="1">The sequence shown here is derived from an EMBL/GenBank/DDBJ whole genome shotgun (WGS) entry which is preliminary data.</text>
</comment>
<organism evidence="1 2">
    <name type="scientific">Argiope bruennichi</name>
    <name type="common">Wasp spider</name>
    <name type="synonym">Aranea bruennichi</name>
    <dbReference type="NCBI Taxonomy" id="94029"/>
    <lineage>
        <taxon>Eukaryota</taxon>
        <taxon>Metazoa</taxon>
        <taxon>Ecdysozoa</taxon>
        <taxon>Arthropoda</taxon>
        <taxon>Chelicerata</taxon>
        <taxon>Arachnida</taxon>
        <taxon>Araneae</taxon>
        <taxon>Araneomorphae</taxon>
        <taxon>Entelegynae</taxon>
        <taxon>Araneoidea</taxon>
        <taxon>Araneidae</taxon>
        <taxon>Argiope</taxon>
    </lineage>
</organism>
<evidence type="ECO:0000313" key="2">
    <source>
        <dbReference type="Proteomes" id="UP000807504"/>
    </source>
</evidence>
<evidence type="ECO:0000313" key="1">
    <source>
        <dbReference type="EMBL" id="KAF8787495.1"/>
    </source>
</evidence>
<accession>A0A8T0FB55</accession>
<proteinExistence type="predicted"/>
<dbReference type="AlphaFoldDB" id="A0A8T0FB55"/>